<dbReference type="PANTHER" id="PTHR24189:SF50">
    <property type="entry name" value="ANKYRIN REPEAT AND SOCS BOX PROTEIN 2"/>
    <property type="match status" value="1"/>
</dbReference>
<keyword evidence="2" id="KW-0040">ANK repeat</keyword>
<gene>
    <name evidence="4" type="ORF">LMG26845_02808</name>
</gene>
<evidence type="ECO:0000313" key="4">
    <source>
        <dbReference type="EMBL" id="CAB3651551.1"/>
    </source>
</evidence>
<keyword evidence="1" id="KW-0677">Repeat</keyword>
<keyword evidence="5" id="KW-1185">Reference proteome</keyword>
<dbReference type="RefSeq" id="WP_306670197.1">
    <property type="nucleotide sequence ID" value="NZ_CADIJR010000024.1"/>
</dbReference>
<evidence type="ECO:0000313" key="5">
    <source>
        <dbReference type="Proteomes" id="UP000507979"/>
    </source>
</evidence>
<dbReference type="SUPFAM" id="SSF48403">
    <property type="entry name" value="Ankyrin repeat"/>
    <property type="match status" value="1"/>
</dbReference>
<dbReference type="InterPro" id="IPR050745">
    <property type="entry name" value="Multifunctional_regulatory"/>
</dbReference>
<dbReference type="GeneID" id="92898669"/>
<dbReference type="EMBL" id="CADIJR010000024">
    <property type="protein sequence ID" value="CAB3651551.1"/>
    <property type="molecule type" value="Genomic_DNA"/>
</dbReference>
<dbReference type="Proteomes" id="UP000507979">
    <property type="component" value="Unassembled WGS sequence"/>
</dbReference>
<dbReference type="InterPro" id="IPR036770">
    <property type="entry name" value="Ankyrin_rpt-contain_sf"/>
</dbReference>
<organism evidence="4 5">
    <name type="scientific">Achromobacter insuavis</name>
    <dbReference type="NCBI Taxonomy" id="1287735"/>
    <lineage>
        <taxon>Bacteria</taxon>
        <taxon>Pseudomonadati</taxon>
        <taxon>Pseudomonadota</taxon>
        <taxon>Betaproteobacteria</taxon>
        <taxon>Burkholderiales</taxon>
        <taxon>Alcaligenaceae</taxon>
        <taxon>Achromobacter</taxon>
    </lineage>
</organism>
<name>A0A6J5A2W2_9BURK</name>
<feature type="signal peptide" evidence="3">
    <location>
        <begin position="1"/>
        <end position="34"/>
    </location>
</feature>
<reference evidence="4 5" key="1">
    <citation type="submission" date="2020-04" db="EMBL/GenBank/DDBJ databases">
        <authorList>
            <person name="De Canck E."/>
        </authorList>
    </citation>
    <scope>NUCLEOTIDE SEQUENCE [LARGE SCALE GENOMIC DNA]</scope>
    <source>
        <strain evidence="4 5">LMG 26845</strain>
    </source>
</reference>
<dbReference type="AlphaFoldDB" id="A0A6J5A2W2"/>
<evidence type="ECO:0000256" key="2">
    <source>
        <dbReference type="ARBA" id="ARBA00023043"/>
    </source>
</evidence>
<sequence>MSRLAPLAVPRRFGAVALALAGLFAMSAPPPVAAHDIGAAIEAMRLGRYPLREPERRVWGTENAKDALLVGQLENRLFLYRYLRPGGAGSPSELAFRSRALVIDPAAWRADRAENVSVTAPRDGQVFYWVTYTYPDAAEGRADGFLVDASGAVIRVQADAARVVATADQPWDETRRAQALATLKPALAGYPSRLPAWPADVRFETRPAGDVPVAFRALHQAVRAIPRAKAAEFGRALADLRRFMLEHDYREIDPAGKDAEALTALNDYGFWLGESGRGGELAEAERVLGEVLRRDPARTPAYLNRADARLKLRDRQRELRDYYETLAREDFRQYCSRRLAAGEAMPANVAARIGAALDARTLDAAACRPRLAIFEAIRAGDLDAVRAELRGGQDPSGVNEYGVSALSAATYGRQPGMVRALLAAGAKVDGPNRGAPLLAAALPPSGDSRPAAERYALADVLIAAGASLEAPDSNGTPLLLRRVSYSAEDKDTLDYLLAKGANPNGRDKSGRSVLHAAMGSPSKFWFADKLLAKGADINAVYIRMYYGDQAMWETPLLEALRESPSGELSPQTVYPVSERVAFALARGADPTVGGYGPKGGQQRAGMDEALSLAARQMSPELVDRLAQAAAGKPRAPLTAAPLSSLLRQWNEVENRADAQGNGPQWDGLRARLRATAERLLAAGAPLAYDGNPSGVTRRDVAPLSLPWLPDDLYLAWLQAGANPSDRSDGELRLRGVVDADALPLVIMLRLGNDAKARMLLEHDAGLYATPARCGMAVADMLAWKLGDNGPLGPSAARALRQVLDGAARAPACDLEQGARVQPFVGVSARELAQRAGVTLTVKAPG</sequence>
<proteinExistence type="predicted"/>
<feature type="chain" id="PRO_5026928409" evidence="3">
    <location>
        <begin position="35"/>
        <end position="845"/>
    </location>
</feature>
<dbReference type="Gene3D" id="1.25.40.20">
    <property type="entry name" value="Ankyrin repeat-containing domain"/>
    <property type="match status" value="2"/>
</dbReference>
<evidence type="ECO:0000256" key="3">
    <source>
        <dbReference type="SAM" id="SignalP"/>
    </source>
</evidence>
<keyword evidence="3" id="KW-0732">Signal</keyword>
<dbReference type="PANTHER" id="PTHR24189">
    <property type="entry name" value="MYOTROPHIN"/>
    <property type="match status" value="1"/>
</dbReference>
<evidence type="ECO:0000256" key="1">
    <source>
        <dbReference type="ARBA" id="ARBA00022737"/>
    </source>
</evidence>
<protein>
    <submittedName>
        <fullName evidence="4">Uncharacterized protein</fullName>
    </submittedName>
</protein>
<accession>A0A6J5A2W2</accession>